<sequence length="386" mass="41031">MHLPWEDGVSSATLLYVASYAGNITTLNLTLHSNTSGSLHAVSSTDGCAPNPSWLTLDRANSTLYCLDEGLNVHKGTLSSYKTSEDGTLARLDKVDTIWGPVYGAIYGSGGRGLALAEYLGSSVTSYSIADPAALALVQAETFHLPHPGVDPVRQDAAHPHEALVDPTGQFLVVPDLGSDLVRIFSIDSDTLKWTELDPLVAVPGSGPRHGAFLVTANKTFYFLVTELSSTLTTYEVQYNSNKTLTFHAVYNTTTHGGPSAPPGASGAEIHISPDSRFLIVSSRAEGTLSIPNFDRKNGTKIPSDPLFNFEIDPETGALHLIQTFPAGGMIPRQFSINKAGTLLAVGLQQDGRVVVISRDPASGWLTSFVGSADVEGQITCALFDE</sequence>
<dbReference type="Proteomes" id="UP001586593">
    <property type="component" value="Unassembled WGS sequence"/>
</dbReference>
<reference evidence="2 3" key="1">
    <citation type="journal article" date="2024" name="Commun. Biol.">
        <title>Comparative genomic analysis of thermophilic fungi reveals convergent evolutionary adaptations and gene losses.</title>
        <authorList>
            <person name="Steindorff A.S."/>
            <person name="Aguilar-Pontes M.V."/>
            <person name="Robinson A.J."/>
            <person name="Andreopoulos B."/>
            <person name="LaButti K."/>
            <person name="Kuo A."/>
            <person name="Mondo S."/>
            <person name="Riley R."/>
            <person name="Otillar R."/>
            <person name="Haridas S."/>
            <person name="Lipzen A."/>
            <person name="Grimwood J."/>
            <person name="Schmutz J."/>
            <person name="Clum A."/>
            <person name="Reid I.D."/>
            <person name="Moisan M.C."/>
            <person name="Butler G."/>
            <person name="Nguyen T.T.M."/>
            <person name="Dewar K."/>
            <person name="Conant G."/>
            <person name="Drula E."/>
            <person name="Henrissat B."/>
            <person name="Hansel C."/>
            <person name="Singer S."/>
            <person name="Hutchinson M.I."/>
            <person name="de Vries R.P."/>
            <person name="Natvig D.O."/>
            <person name="Powell A.J."/>
            <person name="Tsang A."/>
            <person name="Grigoriev I.V."/>
        </authorList>
    </citation>
    <scope>NUCLEOTIDE SEQUENCE [LARGE SCALE GENOMIC DNA]</scope>
    <source>
        <strain evidence="2 3">ATCC 24622</strain>
    </source>
</reference>
<dbReference type="InterPro" id="IPR019405">
    <property type="entry name" value="Lactonase_7-beta_prop"/>
</dbReference>
<comment type="similarity">
    <text evidence="1">Belongs to the cycloisomerase 2 family.</text>
</comment>
<evidence type="ECO:0000313" key="3">
    <source>
        <dbReference type="Proteomes" id="UP001586593"/>
    </source>
</evidence>
<dbReference type="SUPFAM" id="SSF51004">
    <property type="entry name" value="C-terminal (heme d1) domain of cytochrome cd1-nitrite reductase"/>
    <property type="match status" value="1"/>
</dbReference>
<evidence type="ECO:0000313" key="2">
    <source>
        <dbReference type="EMBL" id="KAL1845853.1"/>
    </source>
</evidence>
<organism evidence="2 3">
    <name type="scientific">Phialemonium thermophilum</name>
    <dbReference type="NCBI Taxonomy" id="223376"/>
    <lineage>
        <taxon>Eukaryota</taxon>
        <taxon>Fungi</taxon>
        <taxon>Dikarya</taxon>
        <taxon>Ascomycota</taxon>
        <taxon>Pezizomycotina</taxon>
        <taxon>Sordariomycetes</taxon>
        <taxon>Sordariomycetidae</taxon>
        <taxon>Cephalothecales</taxon>
        <taxon>Cephalothecaceae</taxon>
        <taxon>Phialemonium</taxon>
    </lineage>
</organism>
<protein>
    <recommendedName>
        <fullName evidence="4">6-phosphogluconolactonase</fullName>
    </recommendedName>
</protein>
<gene>
    <name evidence="2" type="ORF">VTK73DRAFT_423</name>
</gene>
<dbReference type="PANTHER" id="PTHR30344:SF1">
    <property type="entry name" value="6-PHOSPHOGLUCONOLACTONASE"/>
    <property type="match status" value="1"/>
</dbReference>
<dbReference type="InterPro" id="IPR050282">
    <property type="entry name" value="Cycloisomerase_2"/>
</dbReference>
<dbReference type="InterPro" id="IPR015943">
    <property type="entry name" value="WD40/YVTN_repeat-like_dom_sf"/>
</dbReference>
<evidence type="ECO:0008006" key="4">
    <source>
        <dbReference type="Google" id="ProtNLM"/>
    </source>
</evidence>
<dbReference type="Pfam" id="PF10282">
    <property type="entry name" value="Lactonase"/>
    <property type="match status" value="1"/>
</dbReference>
<dbReference type="Gene3D" id="2.130.10.10">
    <property type="entry name" value="YVTN repeat-like/Quinoprotein amine dehydrogenase"/>
    <property type="match status" value="1"/>
</dbReference>
<dbReference type="InterPro" id="IPR011048">
    <property type="entry name" value="Haem_d1_sf"/>
</dbReference>
<accession>A0ABR3VV92</accession>
<dbReference type="EMBL" id="JAZHXJ010001073">
    <property type="protein sequence ID" value="KAL1845853.1"/>
    <property type="molecule type" value="Genomic_DNA"/>
</dbReference>
<keyword evidence="3" id="KW-1185">Reference proteome</keyword>
<name>A0ABR3VV92_9PEZI</name>
<dbReference type="PANTHER" id="PTHR30344">
    <property type="entry name" value="6-PHOSPHOGLUCONOLACTONASE-RELATED"/>
    <property type="match status" value="1"/>
</dbReference>
<comment type="caution">
    <text evidence="2">The sequence shown here is derived from an EMBL/GenBank/DDBJ whole genome shotgun (WGS) entry which is preliminary data.</text>
</comment>
<proteinExistence type="inferred from homology"/>
<evidence type="ECO:0000256" key="1">
    <source>
        <dbReference type="ARBA" id="ARBA00005564"/>
    </source>
</evidence>